<evidence type="ECO:0000259" key="2">
    <source>
        <dbReference type="PROSITE" id="PS51782"/>
    </source>
</evidence>
<keyword evidence="4" id="KW-1185">Reference proteome</keyword>
<feature type="domain" description="LysM" evidence="2">
    <location>
        <begin position="197"/>
        <end position="244"/>
    </location>
</feature>
<feature type="compositionally biased region" description="Polar residues" evidence="1">
    <location>
        <begin position="1"/>
        <end position="20"/>
    </location>
</feature>
<feature type="region of interest" description="Disordered" evidence="1">
    <location>
        <begin position="65"/>
        <end position="89"/>
    </location>
</feature>
<dbReference type="EMBL" id="BAAANY010000002">
    <property type="protein sequence ID" value="GAA1660486.1"/>
    <property type="molecule type" value="Genomic_DNA"/>
</dbReference>
<dbReference type="Proteomes" id="UP001500618">
    <property type="component" value="Unassembled WGS sequence"/>
</dbReference>
<proteinExistence type="predicted"/>
<dbReference type="Pfam" id="PF01476">
    <property type="entry name" value="LysM"/>
    <property type="match status" value="1"/>
</dbReference>
<dbReference type="InterPro" id="IPR045361">
    <property type="entry name" value="CIS_tube_prot_N"/>
</dbReference>
<evidence type="ECO:0000256" key="1">
    <source>
        <dbReference type="SAM" id="MobiDB-lite"/>
    </source>
</evidence>
<accession>A0ABP4RX70</accession>
<comment type="caution">
    <text evidence="3">The sequence shown here is derived from an EMBL/GenBank/DDBJ whole genome shotgun (WGS) entry which is preliminary data.</text>
</comment>
<dbReference type="Gene3D" id="3.10.350.10">
    <property type="entry name" value="LysM domain"/>
    <property type="match status" value="1"/>
</dbReference>
<protein>
    <submittedName>
        <fullName evidence="3">LysM peptidoglycan-binding domain-containing protein</fullName>
    </submittedName>
</protein>
<evidence type="ECO:0000313" key="4">
    <source>
        <dbReference type="Proteomes" id="UP001500618"/>
    </source>
</evidence>
<dbReference type="InterPro" id="IPR036779">
    <property type="entry name" value="LysM_dom_sf"/>
</dbReference>
<dbReference type="Pfam" id="PF19266">
    <property type="entry name" value="CIS_tube"/>
    <property type="match status" value="1"/>
</dbReference>
<dbReference type="PROSITE" id="PS51782">
    <property type="entry name" value="LYSM"/>
    <property type="match status" value="1"/>
</dbReference>
<reference evidence="4" key="1">
    <citation type="journal article" date="2019" name="Int. J. Syst. Evol. Microbiol.">
        <title>The Global Catalogue of Microorganisms (GCM) 10K type strain sequencing project: providing services to taxonomists for standard genome sequencing and annotation.</title>
        <authorList>
            <consortium name="The Broad Institute Genomics Platform"/>
            <consortium name="The Broad Institute Genome Sequencing Center for Infectious Disease"/>
            <person name="Wu L."/>
            <person name="Ma J."/>
        </authorList>
    </citation>
    <scope>NUCLEOTIDE SEQUENCE [LARGE SCALE GENOMIC DNA]</scope>
    <source>
        <strain evidence="4">JCM 14718</strain>
    </source>
</reference>
<sequence>MSSPVTFSSPGTPAASTYGSTPPDKLMHASLIVMEPPASATTGEPGAQIDEIKFQFNPKELSLTKTAKWKRSDQRNAKKSAPPEFTGSDPAKLQLEMFLDGTEKMDDSVVKTVEKLFQCCVPTAKSNSNTKSSPPWVKFVWGGMHSFPGAITTVTAKYTLFSSSGTPIRALCTLTLEEISGTTPGQNPTSGSLAGRDVHTTTIGDTLASVAYSAYGNPELWRDLAEANNIDNPMALRPGTRLLIPALEDLNVGGRG</sequence>
<dbReference type="RefSeq" id="WP_344307114.1">
    <property type="nucleotide sequence ID" value="NZ_BAAANY010000002.1"/>
</dbReference>
<evidence type="ECO:0000313" key="3">
    <source>
        <dbReference type="EMBL" id="GAA1660486.1"/>
    </source>
</evidence>
<dbReference type="InterPro" id="IPR018392">
    <property type="entry name" value="LysM"/>
</dbReference>
<organism evidence="3 4">
    <name type="scientific">Fodinicola feengrottensis</name>
    <dbReference type="NCBI Taxonomy" id="435914"/>
    <lineage>
        <taxon>Bacteria</taxon>
        <taxon>Bacillati</taxon>
        <taxon>Actinomycetota</taxon>
        <taxon>Actinomycetes</taxon>
        <taxon>Mycobacteriales</taxon>
        <taxon>Fodinicola</taxon>
    </lineage>
</organism>
<gene>
    <name evidence="3" type="ORF">GCM10009765_07450</name>
</gene>
<name>A0ABP4RX70_9ACTN</name>
<feature type="region of interest" description="Disordered" evidence="1">
    <location>
        <begin position="1"/>
        <end position="24"/>
    </location>
</feature>